<reference evidence="3" key="1">
    <citation type="journal article" date="2019" name="Int. J. Syst. Evol. Microbiol.">
        <title>The Global Catalogue of Microorganisms (GCM) 10K type strain sequencing project: providing services to taxonomists for standard genome sequencing and annotation.</title>
        <authorList>
            <consortium name="The Broad Institute Genomics Platform"/>
            <consortium name="The Broad Institute Genome Sequencing Center for Infectious Disease"/>
            <person name="Wu L."/>
            <person name="Ma J."/>
        </authorList>
    </citation>
    <scope>NUCLEOTIDE SEQUENCE [LARGE SCALE GENOMIC DNA]</scope>
    <source>
        <strain evidence="3">KCTC 42984</strain>
    </source>
</reference>
<evidence type="ECO:0000313" key="3">
    <source>
        <dbReference type="Proteomes" id="UP001595604"/>
    </source>
</evidence>
<feature type="domain" description="SnoaL-like" evidence="1">
    <location>
        <begin position="3"/>
        <end position="131"/>
    </location>
</feature>
<comment type="caution">
    <text evidence="2">The sequence shown here is derived from an EMBL/GenBank/DDBJ whole genome shotgun (WGS) entry which is preliminary data.</text>
</comment>
<evidence type="ECO:0000313" key="2">
    <source>
        <dbReference type="EMBL" id="MFC3172675.1"/>
    </source>
</evidence>
<dbReference type="InterPro" id="IPR032710">
    <property type="entry name" value="NTF2-like_dom_sf"/>
</dbReference>
<evidence type="ECO:0000259" key="1">
    <source>
        <dbReference type="Pfam" id="PF13577"/>
    </source>
</evidence>
<dbReference type="Proteomes" id="UP001595604">
    <property type="component" value="Unassembled WGS sequence"/>
</dbReference>
<keyword evidence="3" id="KW-1185">Reference proteome</keyword>
<dbReference type="Pfam" id="PF13577">
    <property type="entry name" value="SnoaL_4"/>
    <property type="match status" value="1"/>
</dbReference>
<protein>
    <submittedName>
        <fullName evidence="2">Nuclear transport factor 2 family protein</fullName>
    </submittedName>
</protein>
<dbReference type="SUPFAM" id="SSF54427">
    <property type="entry name" value="NTF2-like"/>
    <property type="match status" value="1"/>
</dbReference>
<gene>
    <name evidence="2" type="ORF">ACFOD9_00270</name>
</gene>
<accession>A0ABV7IM70</accession>
<dbReference type="RefSeq" id="WP_379508072.1">
    <property type="nucleotide sequence ID" value="NZ_JBHRTQ010000001.1"/>
</dbReference>
<dbReference type="EMBL" id="JBHRTQ010000001">
    <property type="protein sequence ID" value="MFC3172675.1"/>
    <property type="molecule type" value="Genomic_DNA"/>
</dbReference>
<dbReference type="InterPro" id="IPR037401">
    <property type="entry name" value="SnoaL-like"/>
</dbReference>
<dbReference type="Gene3D" id="3.10.450.50">
    <property type="match status" value="1"/>
</dbReference>
<organism evidence="2 3">
    <name type="scientific">Novosphingobium bradum</name>
    <dbReference type="NCBI Taxonomy" id="1737444"/>
    <lineage>
        <taxon>Bacteria</taxon>
        <taxon>Pseudomonadati</taxon>
        <taxon>Pseudomonadota</taxon>
        <taxon>Alphaproteobacteria</taxon>
        <taxon>Sphingomonadales</taxon>
        <taxon>Sphingomonadaceae</taxon>
        <taxon>Novosphingobium</taxon>
    </lineage>
</organism>
<sequence length="141" mass="15396">MSEWEAKAAVIAVINHYSGAAARLDIDEFCSVFTPDITFHGVAEMMGQPGPLKGHEGLRAFFGPAFAHLEWLQQQNTITDVVLGPDGKTAKTSTSITENAKGPGADQIYLLARYEDELVLTGDGWKIAKRTLVPHRFQTVP</sequence>
<proteinExistence type="predicted"/>
<name>A0ABV7IM70_9SPHN</name>